<reference evidence="3" key="1">
    <citation type="submission" date="2021-02" db="EMBL/GenBank/DDBJ databases">
        <authorList>
            <person name="Syme A R."/>
            <person name="Syme A R."/>
            <person name="Moolhuijzen P."/>
        </authorList>
    </citation>
    <scope>NUCLEOTIDE SEQUENCE</scope>
    <source>
        <strain evidence="3">W1-1</strain>
    </source>
</reference>
<dbReference type="PANTHER" id="PTHR21310">
    <property type="entry name" value="AMINOGLYCOSIDE PHOSPHOTRANSFERASE-RELATED-RELATED"/>
    <property type="match status" value="1"/>
</dbReference>
<dbReference type="Proteomes" id="UP000472372">
    <property type="component" value="Chromosome 8"/>
</dbReference>
<evidence type="ECO:0000313" key="4">
    <source>
        <dbReference type="Proteomes" id="UP000472372"/>
    </source>
</evidence>
<dbReference type="Gene3D" id="3.90.1200.10">
    <property type="match status" value="1"/>
</dbReference>
<feature type="compositionally biased region" description="Low complexity" evidence="1">
    <location>
        <begin position="293"/>
        <end position="305"/>
    </location>
</feature>
<dbReference type="InterPro" id="IPR011009">
    <property type="entry name" value="Kinase-like_dom_sf"/>
</dbReference>
<feature type="domain" description="Aminoglycoside phosphotransferase" evidence="2">
    <location>
        <begin position="184"/>
        <end position="392"/>
    </location>
</feature>
<proteinExistence type="predicted"/>
<evidence type="ECO:0000313" key="3">
    <source>
        <dbReference type="EMBL" id="CAE7202114.1"/>
    </source>
</evidence>
<dbReference type="PANTHER" id="PTHR21310:SF56">
    <property type="entry name" value="AMINOGLYCOSIDE PHOSPHOTRANSFERASE DOMAIN-CONTAINING PROTEIN"/>
    <property type="match status" value="1"/>
</dbReference>
<accession>A0A6S6W9M9</accession>
<dbReference type="SUPFAM" id="SSF56112">
    <property type="entry name" value="Protein kinase-like (PK-like)"/>
    <property type="match status" value="1"/>
</dbReference>
<sequence>MAPKSNVVMSFFPTLGNGSRAARRASLAFASMSNVPPVLASNATATTDSRSGSDESVSSTERDVNIGYFSDYNIFDEHGDFLCGGEKALKLKLQVMQLIADKFPGVETEHEPTIEMIGQGSFNAVVGVTLKPPTSQHGSGVSIGNKLTKLFTRQPLRTFALRLPLDGDGTLEGPAYGNITRDIVTLQVISSHVSIPVPQVIKYDLGTDNAVGRQFTLQTRLAGKSLHTLWEKLNMPQKLSAMQQVTKRTEKIARCTSPVAGYISESNRDCYSPVIQVDQFNVPTKSEAKRRPQFAQPQTQPAPKQTPHEFLIDQCNRWIAYEATFAHHHHSRFLWAKLAKLIDALQERGWLGDRFHLAHGDLFPRNILAEITGPSTVKITGIVDWDMACFAPKFVALRAPFWGWIHGEEDEDGAFADSYREEGQLLKKAFRAAASKEYTDFGLSVESAVARKLFRVLQYGLIRQAQRNLALHLLQQWHMLHPSDHVQTVHLY</sequence>
<gene>
    <name evidence="3" type="ORF">PTTW11_08979</name>
</gene>
<dbReference type="InterPro" id="IPR002575">
    <property type="entry name" value="Aminoglycoside_PTrfase"/>
</dbReference>
<organism evidence="3 4">
    <name type="scientific">Pyrenophora teres f. teres</name>
    <dbReference type="NCBI Taxonomy" id="97479"/>
    <lineage>
        <taxon>Eukaryota</taxon>
        <taxon>Fungi</taxon>
        <taxon>Dikarya</taxon>
        <taxon>Ascomycota</taxon>
        <taxon>Pezizomycotina</taxon>
        <taxon>Dothideomycetes</taxon>
        <taxon>Pleosporomycetidae</taxon>
        <taxon>Pleosporales</taxon>
        <taxon>Pleosporineae</taxon>
        <taxon>Pleosporaceae</taxon>
        <taxon>Pyrenophora</taxon>
    </lineage>
</organism>
<protein>
    <submittedName>
        <fullName evidence="3">Aminoglycoside phosphotransferase</fullName>
    </submittedName>
</protein>
<feature type="region of interest" description="Disordered" evidence="1">
    <location>
        <begin position="284"/>
        <end position="306"/>
    </location>
</feature>
<dbReference type="Pfam" id="PF01636">
    <property type="entry name" value="APH"/>
    <property type="match status" value="1"/>
</dbReference>
<dbReference type="EMBL" id="HG992984">
    <property type="protein sequence ID" value="CAE7202114.1"/>
    <property type="molecule type" value="Genomic_DNA"/>
</dbReference>
<name>A0A6S6W9M9_9PLEO</name>
<evidence type="ECO:0000256" key="1">
    <source>
        <dbReference type="SAM" id="MobiDB-lite"/>
    </source>
</evidence>
<dbReference type="InterPro" id="IPR051678">
    <property type="entry name" value="AGP_Transferase"/>
</dbReference>
<evidence type="ECO:0000259" key="2">
    <source>
        <dbReference type="Pfam" id="PF01636"/>
    </source>
</evidence>
<dbReference type="AlphaFoldDB" id="A0A6S6W9M9"/>